<feature type="chain" id="PRO_5046969617" description="BAR domain-containing protein" evidence="2">
    <location>
        <begin position="19"/>
        <end position="286"/>
    </location>
</feature>
<sequence>MQFFYLFSLVVVASYAAALPQPAELSGKYSNNVDATLASGLEARSYQPVVDTQKDSAALVSLERRGNSQGSLGGNGESSTFLQSIISEFREPIVVSKLGCGALASMIEQVGDDLDDAPEDVKAVGAAIGGDTGDKLVEYFRKALYVSGKLKDWAEDIPEEMVALIKSNLSDEEYSEVESSLKEAYDELTANASEYLDGATDDLSDIEEEVDSANQEMKEIHGLFECTFNAYRIYFEVLQRQLNRFEEGEDICELLSYADTNLVNFSNSQQELYDEITQGLEAAPSE</sequence>
<reference evidence="3 4" key="1">
    <citation type="submission" date="2021-02" db="EMBL/GenBank/DDBJ databases">
        <title>Variation within the Batrachochytrium salamandrivorans European outbreak.</title>
        <authorList>
            <person name="Kelly M."/>
            <person name="Pasmans F."/>
            <person name="Shea T.P."/>
            <person name="Munoz J.F."/>
            <person name="Carranza S."/>
            <person name="Cuomo C.A."/>
            <person name="Martel A."/>
        </authorList>
    </citation>
    <scope>NUCLEOTIDE SEQUENCE [LARGE SCALE GENOMIC DNA]</scope>
    <source>
        <strain evidence="3 4">AMFP18/2</strain>
    </source>
</reference>
<proteinExistence type="predicted"/>
<keyword evidence="2" id="KW-0732">Signal</keyword>
<evidence type="ECO:0000256" key="1">
    <source>
        <dbReference type="SAM" id="Coils"/>
    </source>
</evidence>
<evidence type="ECO:0000313" key="4">
    <source>
        <dbReference type="Proteomes" id="UP001648503"/>
    </source>
</evidence>
<keyword evidence="4" id="KW-1185">Reference proteome</keyword>
<organism evidence="3 4">
    <name type="scientific">Batrachochytrium salamandrivorans</name>
    <dbReference type="NCBI Taxonomy" id="1357716"/>
    <lineage>
        <taxon>Eukaryota</taxon>
        <taxon>Fungi</taxon>
        <taxon>Fungi incertae sedis</taxon>
        <taxon>Chytridiomycota</taxon>
        <taxon>Chytridiomycota incertae sedis</taxon>
        <taxon>Chytridiomycetes</taxon>
        <taxon>Rhizophydiales</taxon>
        <taxon>Rhizophydiales incertae sedis</taxon>
        <taxon>Batrachochytrium</taxon>
    </lineage>
</organism>
<protein>
    <recommendedName>
        <fullName evidence="5">BAR domain-containing protein</fullName>
    </recommendedName>
</protein>
<evidence type="ECO:0000313" key="3">
    <source>
        <dbReference type="EMBL" id="KAH6586289.1"/>
    </source>
</evidence>
<dbReference type="Proteomes" id="UP001648503">
    <property type="component" value="Unassembled WGS sequence"/>
</dbReference>
<accession>A0ABQ8EUJ6</accession>
<dbReference type="EMBL" id="JAFCIX010000575">
    <property type="protein sequence ID" value="KAH6586289.1"/>
    <property type="molecule type" value="Genomic_DNA"/>
</dbReference>
<name>A0ABQ8EUJ6_9FUNG</name>
<evidence type="ECO:0000256" key="2">
    <source>
        <dbReference type="SAM" id="SignalP"/>
    </source>
</evidence>
<evidence type="ECO:0008006" key="5">
    <source>
        <dbReference type="Google" id="ProtNLM"/>
    </source>
</evidence>
<gene>
    <name evidence="3" type="ORF">BASA50_000753</name>
</gene>
<feature type="signal peptide" evidence="2">
    <location>
        <begin position="1"/>
        <end position="18"/>
    </location>
</feature>
<keyword evidence="1" id="KW-0175">Coiled coil</keyword>
<comment type="caution">
    <text evidence="3">The sequence shown here is derived from an EMBL/GenBank/DDBJ whole genome shotgun (WGS) entry which is preliminary data.</text>
</comment>
<feature type="coiled-coil region" evidence="1">
    <location>
        <begin position="196"/>
        <end position="223"/>
    </location>
</feature>